<dbReference type="InterPro" id="IPR003356">
    <property type="entry name" value="DNA_methylase_A-5"/>
</dbReference>
<dbReference type="Pfam" id="PF02384">
    <property type="entry name" value="N6_Mtase"/>
    <property type="match status" value="1"/>
</dbReference>
<sequence>MALTKEIINEIIGTQEDFEVPMKLMDRLEKNPNELFEEFLKYEDDLSFDWFADYFQEKYADRKDKKQDFTPKQIGKLMNEILGSTASNLDLCAGTGSLTIERWNSNKDAVFVCEEWSSEVLPFLLFNLAIRNMHASVFFGDSLTRESKGSYSLTPSDRFSTIVKKPIEEKPVESVIMNPPYSLKWSPEADLINEMRFRSYEKLAPKAKADYAFVLTGLDKLQESGRMAVVLPHGILFRNGAEGVIRRKLLEFGQIEAIVGLPTNLFLNNAIPTVIMVLSKNHNNKNVLFIDASKDFEKGKKQNVLRDKDIKHIIDTLHRRNDEERYSHLATFDEIKENDFNLNIPRYVDTFIPEPPVDLKKVTSDLHKTNVEIRKTNKELIGMLKELYSDDDNYMENLKGLIRELENEGKE</sequence>
<dbReference type="InterPro" id="IPR002052">
    <property type="entry name" value="DNA_methylase_N6_adenine_CS"/>
</dbReference>
<keyword evidence="3" id="KW-0808">Transferase</keyword>
<dbReference type="GO" id="GO:0032259">
    <property type="term" value="P:methylation"/>
    <property type="evidence" value="ECO:0007669"/>
    <property type="project" value="UniProtKB-KW"/>
</dbReference>
<evidence type="ECO:0000256" key="3">
    <source>
        <dbReference type="ARBA" id="ARBA00022679"/>
    </source>
</evidence>
<dbReference type="GO" id="GO:0009307">
    <property type="term" value="P:DNA restriction-modification system"/>
    <property type="evidence" value="ECO:0007669"/>
    <property type="project" value="UniProtKB-KW"/>
</dbReference>
<comment type="catalytic activity">
    <reaction evidence="6">
        <text>a 2'-deoxyadenosine in DNA + S-adenosyl-L-methionine = an N(6)-methyl-2'-deoxyadenosine in DNA + S-adenosyl-L-homocysteine + H(+)</text>
        <dbReference type="Rhea" id="RHEA:15197"/>
        <dbReference type="Rhea" id="RHEA-COMP:12418"/>
        <dbReference type="Rhea" id="RHEA-COMP:12419"/>
        <dbReference type="ChEBI" id="CHEBI:15378"/>
        <dbReference type="ChEBI" id="CHEBI:57856"/>
        <dbReference type="ChEBI" id="CHEBI:59789"/>
        <dbReference type="ChEBI" id="CHEBI:90615"/>
        <dbReference type="ChEBI" id="CHEBI:90616"/>
        <dbReference type="EC" id="2.1.1.72"/>
    </reaction>
</comment>
<dbReference type="PANTHER" id="PTHR42933">
    <property type="entry name" value="SLR6095 PROTEIN"/>
    <property type="match status" value="1"/>
</dbReference>
<dbReference type="EMBL" id="CP040855">
    <property type="protein sequence ID" value="QIA88492.1"/>
    <property type="molecule type" value="Genomic_DNA"/>
</dbReference>
<name>A0A9X7TD65_LACJH</name>
<evidence type="ECO:0000256" key="6">
    <source>
        <dbReference type="ARBA" id="ARBA00047942"/>
    </source>
</evidence>
<keyword evidence="8" id="KW-0614">Plasmid</keyword>
<evidence type="ECO:0000256" key="5">
    <source>
        <dbReference type="ARBA" id="ARBA00022747"/>
    </source>
</evidence>
<evidence type="ECO:0000256" key="1">
    <source>
        <dbReference type="ARBA" id="ARBA00011900"/>
    </source>
</evidence>
<proteinExistence type="predicted"/>
<gene>
    <name evidence="8" type="ORF">FEE39_09590</name>
</gene>
<dbReference type="PANTHER" id="PTHR42933:SF1">
    <property type="entry name" value="SITE-SPECIFIC DNA-METHYLTRANSFERASE (ADENINE-SPECIFIC)"/>
    <property type="match status" value="1"/>
</dbReference>
<reference evidence="8 9" key="1">
    <citation type="submission" date="2019-06" db="EMBL/GenBank/DDBJ databases">
        <title>Whole genome sequencing of Lactobacillus johnsonii strain G2A.</title>
        <authorList>
            <person name="Conlan S."/>
            <person name="Thomas P.J."/>
            <person name="Mullikin J."/>
            <person name="Singer J."/>
            <person name="Weaver C."/>
            <person name="Segre J.A."/>
        </authorList>
    </citation>
    <scope>NUCLEOTIDE SEQUENCE [LARGE SCALE GENOMIC DNA]</scope>
    <source>
        <strain evidence="8 9">G2A</strain>
        <plasmid evidence="8 9">unnamed1</plasmid>
    </source>
</reference>
<dbReference type="AlphaFoldDB" id="A0A9X7TD65"/>
<dbReference type="SUPFAM" id="SSF53335">
    <property type="entry name" value="S-adenosyl-L-methionine-dependent methyltransferases"/>
    <property type="match status" value="1"/>
</dbReference>
<evidence type="ECO:0000313" key="8">
    <source>
        <dbReference type="EMBL" id="QIA88492.1"/>
    </source>
</evidence>
<evidence type="ECO:0000256" key="2">
    <source>
        <dbReference type="ARBA" id="ARBA00022603"/>
    </source>
</evidence>
<accession>A0A9X7TD65</accession>
<evidence type="ECO:0000313" key="9">
    <source>
        <dbReference type="Proteomes" id="UP000464749"/>
    </source>
</evidence>
<dbReference type="RefSeq" id="WP_163588846.1">
    <property type="nucleotide sequence ID" value="NZ_CP040855.1"/>
</dbReference>
<keyword evidence="5" id="KW-0680">Restriction system</keyword>
<dbReference type="GO" id="GO:0009007">
    <property type="term" value="F:site-specific DNA-methyltransferase (adenine-specific) activity"/>
    <property type="evidence" value="ECO:0007669"/>
    <property type="project" value="UniProtKB-EC"/>
</dbReference>
<dbReference type="EC" id="2.1.1.72" evidence="1"/>
<geneLocation type="plasmid" evidence="8 9">
    <name>unnamed1</name>
</geneLocation>
<protein>
    <recommendedName>
        <fullName evidence="1">site-specific DNA-methyltransferase (adenine-specific)</fullName>
        <ecNumber evidence="1">2.1.1.72</ecNumber>
    </recommendedName>
</protein>
<evidence type="ECO:0000256" key="4">
    <source>
        <dbReference type="ARBA" id="ARBA00022691"/>
    </source>
</evidence>
<dbReference type="PROSITE" id="PS00092">
    <property type="entry name" value="N6_MTASE"/>
    <property type="match status" value="1"/>
</dbReference>
<keyword evidence="2 8" id="KW-0489">Methyltransferase</keyword>
<dbReference type="InterPro" id="IPR029063">
    <property type="entry name" value="SAM-dependent_MTases_sf"/>
</dbReference>
<dbReference type="InterPro" id="IPR051537">
    <property type="entry name" value="DNA_Adenine_Mtase"/>
</dbReference>
<feature type="domain" description="DNA methylase adenine-specific" evidence="7">
    <location>
        <begin position="53"/>
        <end position="350"/>
    </location>
</feature>
<keyword evidence="4" id="KW-0949">S-adenosyl-L-methionine</keyword>
<evidence type="ECO:0000259" key="7">
    <source>
        <dbReference type="Pfam" id="PF02384"/>
    </source>
</evidence>
<organism evidence="8 9">
    <name type="scientific">Lactobacillus johnsonii</name>
    <dbReference type="NCBI Taxonomy" id="33959"/>
    <lineage>
        <taxon>Bacteria</taxon>
        <taxon>Bacillati</taxon>
        <taxon>Bacillota</taxon>
        <taxon>Bacilli</taxon>
        <taxon>Lactobacillales</taxon>
        <taxon>Lactobacillaceae</taxon>
        <taxon>Lactobacillus</taxon>
    </lineage>
</organism>
<dbReference type="GO" id="GO:0003677">
    <property type="term" value="F:DNA binding"/>
    <property type="evidence" value="ECO:0007669"/>
    <property type="project" value="InterPro"/>
</dbReference>
<dbReference type="GO" id="GO:0008170">
    <property type="term" value="F:N-methyltransferase activity"/>
    <property type="evidence" value="ECO:0007669"/>
    <property type="project" value="InterPro"/>
</dbReference>
<dbReference type="REBASE" id="378517">
    <property type="entry name" value="M.LjoG2AORF9590P"/>
</dbReference>
<dbReference type="PRINTS" id="PR00507">
    <property type="entry name" value="N12N6MTFRASE"/>
</dbReference>
<dbReference type="Gene3D" id="3.40.50.150">
    <property type="entry name" value="Vaccinia Virus protein VP39"/>
    <property type="match status" value="1"/>
</dbReference>
<dbReference type="Proteomes" id="UP000464749">
    <property type="component" value="Plasmid unnamed1"/>
</dbReference>